<dbReference type="EMBL" id="LGTZ01000616">
    <property type="protein sequence ID" value="OJD24193.1"/>
    <property type="molecule type" value="Genomic_DNA"/>
</dbReference>
<proteinExistence type="predicted"/>
<evidence type="ECO:0000256" key="3">
    <source>
        <dbReference type="ARBA" id="ARBA00022692"/>
    </source>
</evidence>
<keyword evidence="3 7" id="KW-0812">Transmembrane</keyword>
<organism evidence="8 9">
    <name type="scientific">Blastomyces percursus</name>
    <dbReference type="NCBI Taxonomy" id="1658174"/>
    <lineage>
        <taxon>Eukaryota</taxon>
        <taxon>Fungi</taxon>
        <taxon>Dikarya</taxon>
        <taxon>Ascomycota</taxon>
        <taxon>Pezizomycotina</taxon>
        <taxon>Eurotiomycetes</taxon>
        <taxon>Eurotiomycetidae</taxon>
        <taxon>Onygenales</taxon>
        <taxon>Ajellomycetaceae</taxon>
        <taxon>Blastomyces</taxon>
    </lineage>
</organism>
<dbReference type="SUPFAM" id="SSF103473">
    <property type="entry name" value="MFS general substrate transporter"/>
    <property type="match status" value="1"/>
</dbReference>
<keyword evidence="4 7" id="KW-1133">Transmembrane helix</keyword>
<dbReference type="InterPro" id="IPR011701">
    <property type="entry name" value="MFS"/>
</dbReference>
<evidence type="ECO:0000256" key="4">
    <source>
        <dbReference type="ARBA" id="ARBA00022989"/>
    </source>
</evidence>
<feature type="compositionally biased region" description="Basic and acidic residues" evidence="6">
    <location>
        <begin position="19"/>
        <end position="28"/>
    </location>
</feature>
<reference evidence="8 9" key="1">
    <citation type="submission" date="2015-08" db="EMBL/GenBank/DDBJ databases">
        <title>Emmonsia species relationships and genome sequence.</title>
        <authorList>
            <person name="Cuomo C.A."/>
            <person name="Schwartz I.S."/>
            <person name="Kenyon C."/>
            <person name="De Hoog G.S."/>
            <person name="Govender N.P."/>
            <person name="Botha A."/>
            <person name="Moreno L."/>
            <person name="De Vries M."/>
            <person name="Munoz J.F."/>
            <person name="Stielow J.B."/>
        </authorList>
    </citation>
    <scope>NUCLEOTIDE SEQUENCE [LARGE SCALE GENOMIC DNA]</scope>
    <source>
        <strain evidence="8 9">EI222</strain>
    </source>
</reference>
<evidence type="ECO:0008006" key="10">
    <source>
        <dbReference type="Google" id="ProtNLM"/>
    </source>
</evidence>
<evidence type="ECO:0000256" key="5">
    <source>
        <dbReference type="ARBA" id="ARBA00023136"/>
    </source>
</evidence>
<comment type="caution">
    <text evidence="8">The sequence shown here is derived from an EMBL/GenBank/DDBJ whole genome shotgun (WGS) entry which is preliminary data.</text>
</comment>
<keyword evidence="2" id="KW-0813">Transport</keyword>
<accession>A0A1J9Q6M0</accession>
<sequence>MSPPQRRSPGILHRNVASHAEDNARGDSDDVIAAVEIDMDSSQGDVYENTDADSSSSLEGLSGDTTDPHGHLLGQSGFNGRIRRGHSPAVLQLSSSRDRQPPFAEVDETSAANVVGPIGNNQDDEKPVSWRSLPNKSQLAILTIARLSEPLTQTSLQAYLFYQLKSFDPQLPDSTISTRAGLLQGCFTAAQFVTAMIWGRLADTHFMGRKRVLVIGLFGTSITCVGFGFSQSFVAAAIFRTMGGALNSNIGVMRTMIAELIVEKKCVCPFLNYDKAPNGKMTVVPSPRETLANRVLDINLEPSCSSQCVLISAL</sequence>
<evidence type="ECO:0000256" key="6">
    <source>
        <dbReference type="SAM" id="MobiDB-lite"/>
    </source>
</evidence>
<dbReference type="GO" id="GO:0022857">
    <property type="term" value="F:transmembrane transporter activity"/>
    <property type="evidence" value="ECO:0007669"/>
    <property type="project" value="InterPro"/>
</dbReference>
<feature type="transmembrane region" description="Helical" evidence="7">
    <location>
        <begin position="181"/>
        <end position="201"/>
    </location>
</feature>
<dbReference type="PANTHER" id="PTHR23504">
    <property type="entry name" value="MAJOR FACILITATOR SUPERFAMILY DOMAIN-CONTAINING PROTEIN 10"/>
    <property type="match status" value="1"/>
</dbReference>
<dbReference type="Proteomes" id="UP000242791">
    <property type="component" value="Unassembled WGS sequence"/>
</dbReference>
<gene>
    <name evidence="8" type="ORF">ACJ73_04450</name>
</gene>
<feature type="transmembrane region" description="Helical" evidence="7">
    <location>
        <begin position="213"/>
        <end position="239"/>
    </location>
</feature>
<dbReference type="VEuPathDB" id="FungiDB:ACJ73_04450"/>
<keyword evidence="9" id="KW-1185">Reference proteome</keyword>
<dbReference type="Pfam" id="PF07690">
    <property type="entry name" value="MFS_1"/>
    <property type="match status" value="1"/>
</dbReference>
<evidence type="ECO:0000256" key="2">
    <source>
        <dbReference type="ARBA" id="ARBA00022448"/>
    </source>
</evidence>
<evidence type="ECO:0000256" key="7">
    <source>
        <dbReference type="SAM" id="Phobius"/>
    </source>
</evidence>
<evidence type="ECO:0000313" key="8">
    <source>
        <dbReference type="EMBL" id="OJD24193.1"/>
    </source>
</evidence>
<keyword evidence="5 7" id="KW-0472">Membrane</keyword>
<dbReference type="Gene3D" id="1.20.1250.20">
    <property type="entry name" value="MFS general substrate transporter like domains"/>
    <property type="match status" value="1"/>
</dbReference>
<name>A0A1J9Q6M0_9EURO</name>
<dbReference type="PANTHER" id="PTHR23504:SF6">
    <property type="entry name" value="MULTIDRUG TRANSPORTER, PUTATIVE (AFU_ORTHOLOGUE AFUA_4G08740)-RELATED"/>
    <property type="match status" value="1"/>
</dbReference>
<feature type="compositionally biased region" description="Low complexity" evidence="6">
    <location>
        <begin position="53"/>
        <end position="65"/>
    </location>
</feature>
<evidence type="ECO:0000313" key="9">
    <source>
        <dbReference type="Proteomes" id="UP000242791"/>
    </source>
</evidence>
<dbReference type="InterPro" id="IPR036259">
    <property type="entry name" value="MFS_trans_sf"/>
</dbReference>
<feature type="region of interest" description="Disordered" evidence="6">
    <location>
        <begin position="1"/>
        <end position="130"/>
    </location>
</feature>
<evidence type="ECO:0000256" key="1">
    <source>
        <dbReference type="ARBA" id="ARBA00004141"/>
    </source>
</evidence>
<dbReference type="AlphaFoldDB" id="A0A1J9Q6M0"/>
<dbReference type="OrthoDB" id="10262656at2759"/>
<comment type="subcellular location">
    <subcellularLocation>
        <location evidence="1">Membrane</location>
        <topology evidence="1">Multi-pass membrane protein</topology>
    </subcellularLocation>
</comment>
<dbReference type="GO" id="GO:0016020">
    <property type="term" value="C:membrane"/>
    <property type="evidence" value="ECO:0007669"/>
    <property type="project" value="UniProtKB-SubCell"/>
</dbReference>
<protein>
    <recommendedName>
        <fullName evidence="10">Major facilitator superfamily (MFS) profile domain-containing protein</fullName>
    </recommendedName>
</protein>